<keyword evidence="3" id="KW-0808">Transferase</keyword>
<dbReference type="AlphaFoldDB" id="A0A0N4ZH91"/>
<proteinExistence type="predicted"/>
<dbReference type="Pfam" id="PF02485">
    <property type="entry name" value="Branch"/>
    <property type="match status" value="1"/>
</dbReference>
<evidence type="ECO:0000313" key="6">
    <source>
        <dbReference type="Proteomes" id="UP000038045"/>
    </source>
</evidence>
<keyword evidence="4" id="KW-0472">Membrane</keyword>
<dbReference type="InterPro" id="IPR003406">
    <property type="entry name" value="Glyco_trans_14"/>
</dbReference>
<dbReference type="WBParaSite" id="PTRK_0000725400.1">
    <property type="protein sequence ID" value="PTRK_0000725400.1"/>
    <property type="gene ID" value="PTRK_0000725400"/>
</dbReference>
<evidence type="ECO:0000256" key="5">
    <source>
        <dbReference type="ARBA" id="ARBA00023180"/>
    </source>
</evidence>
<dbReference type="GO" id="GO:0016020">
    <property type="term" value="C:membrane"/>
    <property type="evidence" value="ECO:0007669"/>
    <property type="project" value="UniProtKB-SubCell"/>
</dbReference>
<dbReference type="Proteomes" id="UP000038045">
    <property type="component" value="Unplaced"/>
</dbReference>
<keyword evidence="2" id="KW-0328">Glycosyltransferase</keyword>
<evidence type="ECO:0000256" key="1">
    <source>
        <dbReference type="ARBA" id="ARBA00004606"/>
    </source>
</evidence>
<dbReference type="STRING" id="131310.A0A0N4ZH91"/>
<protein>
    <submittedName>
        <fullName evidence="7">Beta-1,6-N-acetylglucosaminyltransferase</fullName>
    </submittedName>
</protein>
<keyword evidence="6" id="KW-1185">Reference proteome</keyword>
<name>A0A0N4ZH91_PARTI</name>
<evidence type="ECO:0000256" key="2">
    <source>
        <dbReference type="ARBA" id="ARBA00022676"/>
    </source>
</evidence>
<dbReference type="PANTHER" id="PTHR46671">
    <property type="entry name" value="PROTEIN CBG11221"/>
    <property type="match status" value="1"/>
</dbReference>
<comment type="subcellular location">
    <subcellularLocation>
        <location evidence="1">Membrane</location>
        <topology evidence="1">Single-pass type II membrane protein</topology>
    </subcellularLocation>
</comment>
<keyword evidence="5" id="KW-0325">Glycoprotein</keyword>
<evidence type="ECO:0000256" key="3">
    <source>
        <dbReference type="ARBA" id="ARBA00022679"/>
    </source>
</evidence>
<reference evidence="7" key="1">
    <citation type="submission" date="2017-02" db="UniProtKB">
        <authorList>
            <consortium name="WormBaseParasite"/>
        </authorList>
    </citation>
    <scope>IDENTIFICATION</scope>
</reference>
<dbReference type="GO" id="GO:0016757">
    <property type="term" value="F:glycosyltransferase activity"/>
    <property type="evidence" value="ECO:0007669"/>
    <property type="project" value="UniProtKB-KW"/>
</dbReference>
<evidence type="ECO:0000313" key="7">
    <source>
        <dbReference type="WBParaSite" id="PTRK_0000725400.1"/>
    </source>
</evidence>
<evidence type="ECO:0000256" key="4">
    <source>
        <dbReference type="ARBA" id="ARBA00023136"/>
    </source>
</evidence>
<dbReference type="PANTHER" id="PTHR46671:SF7">
    <property type="entry name" value="CORE-2_I-BRANCHING ENZYME"/>
    <property type="match status" value="1"/>
</dbReference>
<accession>A0A0N4ZH91</accession>
<sequence length="290" mass="34718">MNSSGMNVILSSEACYKILRNYKWKYIFFLANHDFPLKTNSELVKILKTFEDTPDFHSIVPPRVSRVNEKLDWTFRGLNLFKYNKLLKSKILRKNITLAKGYSTITISRKTIDYIYNNFNLKIYQSYFLDDNHKYGNDELYWQTLFSNYEVLKIPGTIPSHCINTTESYKSFTRYTHWNFKHKDKKICLSNNARRHGICLLGVEYLNTFEDLVHLFANKMMEWFDLSAIDCWSERLFNRTYNQKLYKKLDLLPYKNKIQIRFQNYLKKSFNVSGFKCDGDLKETELKNNM</sequence>
<organism evidence="6 7">
    <name type="scientific">Parastrongyloides trichosuri</name>
    <name type="common">Possum-specific nematode worm</name>
    <dbReference type="NCBI Taxonomy" id="131310"/>
    <lineage>
        <taxon>Eukaryota</taxon>
        <taxon>Metazoa</taxon>
        <taxon>Ecdysozoa</taxon>
        <taxon>Nematoda</taxon>
        <taxon>Chromadorea</taxon>
        <taxon>Rhabditida</taxon>
        <taxon>Tylenchina</taxon>
        <taxon>Panagrolaimomorpha</taxon>
        <taxon>Strongyloidoidea</taxon>
        <taxon>Strongyloididae</taxon>
        <taxon>Parastrongyloides</taxon>
    </lineage>
</organism>